<dbReference type="GO" id="GO:0008610">
    <property type="term" value="P:lipid biosynthetic process"/>
    <property type="evidence" value="ECO:0007669"/>
    <property type="project" value="UniProtKB-ARBA"/>
</dbReference>
<keyword evidence="5 8" id="KW-0812">Transmembrane</keyword>
<dbReference type="AlphaFoldDB" id="A0A644W5M4"/>
<protein>
    <recommendedName>
        <fullName evidence="10">Glycosyltransferase RgtA/B/C/D-like domain-containing protein</fullName>
    </recommendedName>
</protein>
<feature type="transmembrane region" description="Helical" evidence="8">
    <location>
        <begin position="185"/>
        <end position="202"/>
    </location>
</feature>
<feature type="transmembrane region" description="Helical" evidence="8">
    <location>
        <begin position="364"/>
        <end position="381"/>
    </location>
</feature>
<feature type="transmembrane region" description="Helical" evidence="8">
    <location>
        <begin position="12"/>
        <end position="29"/>
    </location>
</feature>
<feature type="transmembrane region" description="Helical" evidence="8">
    <location>
        <begin position="440"/>
        <end position="458"/>
    </location>
</feature>
<name>A0A644W5M4_9ZZZZ</name>
<comment type="subcellular location">
    <subcellularLocation>
        <location evidence="1">Cell membrane</location>
        <topology evidence="1">Multi-pass membrane protein</topology>
    </subcellularLocation>
</comment>
<keyword evidence="2" id="KW-1003">Cell membrane</keyword>
<dbReference type="PANTHER" id="PTHR33908:SF11">
    <property type="entry name" value="MEMBRANE PROTEIN"/>
    <property type="match status" value="1"/>
</dbReference>
<dbReference type="GO" id="GO:0016763">
    <property type="term" value="F:pentosyltransferase activity"/>
    <property type="evidence" value="ECO:0007669"/>
    <property type="project" value="TreeGrafter"/>
</dbReference>
<feature type="transmembrane region" description="Helical" evidence="8">
    <location>
        <begin position="238"/>
        <end position="265"/>
    </location>
</feature>
<accession>A0A644W5M4</accession>
<keyword evidence="6 8" id="KW-1133">Transmembrane helix</keyword>
<feature type="transmembrane region" description="Helical" evidence="8">
    <location>
        <begin position="35"/>
        <end position="51"/>
    </location>
</feature>
<dbReference type="GO" id="GO:0005886">
    <property type="term" value="C:plasma membrane"/>
    <property type="evidence" value="ECO:0007669"/>
    <property type="project" value="UniProtKB-SubCell"/>
</dbReference>
<keyword evidence="3" id="KW-0328">Glycosyltransferase</keyword>
<evidence type="ECO:0000256" key="8">
    <source>
        <dbReference type="SAM" id="Phobius"/>
    </source>
</evidence>
<feature type="transmembrane region" description="Helical" evidence="8">
    <location>
        <begin position="390"/>
        <end position="408"/>
    </location>
</feature>
<evidence type="ECO:0000256" key="6">
    <source>
        <dbReference type="ARBA" id="ARBA00022989"/>
    </source>
</evidence>
<feature type="transmembrane region" description="Helical" evidence="8">
    <location>
        <begin position="71"/>
        <end position="90"/>
    </location>
</feature>
<keyword evidence="7 8" id="KW-0472">Membrane</keyword>
<evidence type="ECO:0000256" key="7">
    <source>
        <dbReference type="ARBA" id="ARBA00023136"/>
    </source>
</evidence>
<evidence type="ECO:0008006" key="10">
    <source>
        <dbReference type="Google" id="ProtNLM"/>
    </source>
</evidence>
<evidence type="ECO:0000256" key="1">
    <source>
        <dbReference type="ARBA" id="ARBA00004651"/>
    </source>
</evidence>
<feature type="transmembrane region" description="Helical" evidence="8">
    <location>
        <begin position="153"/>
        <end position="173"/>
    </location>
</feature>
<evidence type="ECO:0000256" key="2">
    <source>
        <dbReference type="ARBA" id="ARBA00022475"/>
    </source>
</evidence>
<dbReference type="EMBL" id="VSSQ01000627">
    <property type="protein sequence ID" value="MPL98760.1"/>
    <property type="molecule type" value="Genomic_DNA"/>
</dbReference>
<sequence length="466" mass="53642">MLDYFPKYFSNKAILLYAGALVLVNILFFSNMLPFVWWLFGFIQIGGFFYFSSSLTKKWVNLSSHTFEKKLFFTSFILRSAWVVFSYFFYRGMTGLPFEFSVADSMLYHRIAESLSETGWENYENVFFGMPVSDRGYGTYLGTVYMIFGNGVIIPRLLKAVLGSITCVLIYRLSNRNFGEATGRMAAIFCMLMPNLILYAGIHMKEAEMVFLTVWFIERADSLIRVHKYTFLSVTPTLMIGASLFFFRTVLGVTAMFSLFTALIFSSRRIMSMSNRLVITGWVIVALVYFVGSNIASEVEEIWQSRVENQDVALEYYATREGGNKLAKYASKSVFAPMIFVIPFPTIVNTPNQQNQQLIHGGNYVKNIMAFFALFCLFFMVKEKKWRDHLLILSFTLGYLLVIAMSAFAQSERFHQPALPFIMILAAYGVNNISNKEKKYFKWYMALIFVILIAWSWFKLSGRGLV</sequence>
<dbReference type="InterPro" id="IPR050297">
    <property type="entry name" value="LipidA_mod_glycosyltrf_83"/>
</dbReference>
<evidence type="ECO:0000256" key="5">
    <source>
        <dbReference type="ARBA" id="ARBA00022692"/>
    </source>
</evidence>
<feature type="transmembrane region" description="Helical" evidence="8">
    <location>
        <begin position="414"/>
        <end position="433"/>
    </location>
</feature>
<evidence type="ECO:0000256" key="3">
    <source>
        <dbReference type="ARBA" id="ARBA00022676"/>
    </source>
</evidence>
<feature type="transmembrane region" description="Helical" evidence="8">
    <location>
        <begin position="277"/>
        <end position="296"/>
    </location>
</feature>
<proteinExistence type="predicted"/>
<reference evidence="9" key="1">
    <citation type="submission" date="2019-08" db="EMBL/GenBank/DDBJ databases">
        <authorList>
            <person name="Kucharzyk K."/>
            <person name="Murdoch R.W."/>
            <person name="Higgins S."/>
            <person name="Loffler F."/>
        </authorList>
    </citation>
    <scope>NUCLEOTIDE SEQUENCE</scope>
</reference>
<keyword evidence="4" id="KW-0808">Transferase</keyword>
<dbReference type="PANTHER" id="PTHR33908">
    <property type="entry name" value="MANNOSYLTRANSFERASE YKCB-RELATED"/>
    <property type="match status" value="1"/>
</dbReference>
<gene>
    <name evidence="9" type="ORF">SDC9_44969</name>
</gene>
<comment type="caution">
    <text evidence="9">The sequence shown here is derived from an EMBL/GenBank/DDBJ whole genome shotgun (WGS) entry which is preliminary data.</text>
</comment>
<evidence type="ECO:0000313" key="9">
    <source>
        <dbReference type="EMBL" id="MPL98760.1"/>
    </source>
</evidence>
<evidence type="ECO:0000256" key="4">
    <source>
        <dbReference type="ARBA" id="ARBA00022679"/>
    </source>
</evidence>
<organism evidence="9">
    <name type="scientific">bioreactor metagenome</name>
    <dbReference type="NCBI Taxonomy" id="1076179"/>
    <lineage>
        <taxon>unclassified sequences</taxon>
        <taxon>metagenomes</taxon>
        <taxon>ecological metagenomes</taxon>
    </lineage>
</organism>